<evidence type="ECO:0000256" key="1">
    <source>
        <dbReference type="PIRSR" id="PIRSR613078-1"/>
    </source>
</evidence>
<dbReference type="Gene3D" id="3.40.50.1240">
    <property type="entry name" value="Phosphoglycerate mutase-like"/>
    <property type="match status" value="1"/>
</dbReference>
<evidence type="ECO:0000256" key="4">
    <source>
        <dbReference type="SAM" id="Phobius"/>
    </source>
</evidence>
<comment type="caution">
    <text evidence="5">The sequence shown here is derived from an EMBL/GenBank/DDBJ whole genome shotgun (WGS) entry which is preliminary data.</text>
</comment>
<evidence type="ECO:0000256" key="3">
    <source>
        <dbReference type="SAM" id="MobiDB-lite"/>
    </source>
</evidence>
<dbReference type="InterPro" id="IPR029033">
    <property type="entry name" value="His_PPase_superfam"/>
</dbReference>
<feature type="transmembrane region" description="Helical" evidence="4">
    <location>
        <begin position="1344"/>
        <end position="1374"/>
    </location>
</feature>
<feature type="transmembrane region" description="Helical" evidence="4">
    <location>
        <begin position="157"/>
        <end position="177"/>
    </location>
</feature>
<dbReference type="EMBL" id="CAMXCT010006335">
    <property type="protein sequence ID" value="CAI4014421.1"/>
    <property type="molecule type" value="Genomic_DNA"/>
</dbReference>
<dbReference type="EMBL" id="CAMXCT030006335">
    <property type="protein sequence ID" value="CAL4801733.1"/>
    <property type="molecule type" value="Genomic_DNA"/>
</dbReference>
<keyword evidence="4" id="KW-1133">Transmembrane helix</keyword>
<proteinExistence type="predicted"/>
<dbReference type="PANTHER" id="PTHR46192">
    <property type="entry name" value="BROAD-RANGE ACID PHOSPHATASE DET1"/>
    <property type="match status" value="1"/>
</dbReference>
<reference evidence="6" key="2">
    <citation type="submission" date="2024-04" db="EMBL/GenBank/DDBJ databases">
        <authorList>
            <person name="Chen Y."/>
            <person name="Shah S."/>
            <person name="Dougan E. K."/>
            <person name="Thang M."/>
            <person name="Chan C."/>
        </authorList>
    </citation>
    <scope>NUCLEOTIDE SEQUENCE [LARGE SCALE GENOMIC DNA]</scope>
</reference>
<evidence type="ECO:0000256" key="2">
    <source>
        <dbReference type="PIRSR" id="PIRSR613078-2"/>
    </source>
</evidence>
<dbReference type="InterPro" id="IPR052765">
    <property type="entry name" value="PGM-Related"/>
</dbReference>
<keyword evidence="4" id="KW-0472">Membrane</keyword>
<feature type="transmembrane region" description="Helical" evidence="4">
    <location>
        <begin position="128"/>
        <end position="150"/>
    </location>
</feature>
<dbReference type="OrthoDB" id="191196at2759"/>
<feature type="region of interest" description="Disordered" evidence="3">
    <location>
        <begin position="1421"/>
        <end position="1449"/>
    </location>
</feature>
<evidence type="ECO:0000313" key="6">
    <source>
        <dbReference type="EMBL" id="CAL1167796.1"/>
    </source>
</evidence>
<feature type="active site" description="Tele-phosphohistidine intermediate" evidence="1">
    <location>
        <position position="1037"/>
    </location>
</feature>
<dbReference type="Proteomes" id="UP001152797">
    <property type="component" value="Unassembled WGS sequence"/>
</dbReference>
<feature type="active site" description="Proton donor/acceptor" evidence="1">
    <location>
        <position position="1119"/>
    </location>
</feature>
<gene>
    <name evidence="5" type="ORF">C1SCF055_LOCUS39327</name>
</gene>
<organism evidence="5">
    <name type="scientific">Cladocopium goreaui</name>
    <dbReference type="NCBI Taxonomy" id="2562237"/>
    <lineage>
        <taxon>Eukaryota</taxon>
        <taxon>Sar</taxon>
        <taxon>Alveolata</taxon>
        <taxon>Dinophyceae</taxon>
        <taxon>Suessiales</taxon>
        <taxon>Symbiodiniaceae</taxon>
        <taxon>Cladocopium</taxon>
    </lineage>
</organism>
<dbReference type="SMART" id="SM00855">
    <property type="entry name" value="PGAM"/>
    <property type="match status" value="1"/>
</dbReference>
<protein>
    <submittedName>
        <fullName evidence="5">Uncharacterized protein</fullName>
    </submittedName>
</protein>
<sequence>MATKIQGAPGAPCFLVPSHAAYHGTKPLTSTTAELQTLLPRESQSSTSSEPYGWSKVNVVVALCGAKVAAKWRSRYGGRFGRKTRSTRSTSVTTAPTVPKTMDASELFEDLFQNSNRAGKVLANLPSAMPMSVLSTYTAVPLLSILAAALCPKHTRLAQFLAGSLGCLLGTLVGAFLTQAKKDAARCALARLLSLHLKEDMPMEDLRTLISSARKRFGVPPNERLSETWENTSLQRVYEELLMSFLDVPEHNADELAMLVRLKEVLELDGIVAGNAHRHAAQLLVSKGYSGLEGEPMKIATNKLLFLSERIFAEEKPEEAARYEMGRLCAVLQLTKKEAIQRVREVSIELFGEDKTAGLDQDDASSSKFFRVRQELSERLRVIYNTACKDSRNKVEKALSSMDEMVEFAKTSEPVLSQLLADPAEATEVEGIKDPSLTLTADPLPGRRLYGIFFERAMEGKAPAGAASPEDFARLLELSEEDTEKARVELFQPRLKDLYESCIKKAEESEKPLAELKPEVSDSIAKFQLPYIAVEDSALEVYKFFIEELSGKVLKASEKDRLDKIRDFLELEKDSVRKMHLKAFASVYEHSVREALGRSGVIAAEAQEALVQLGDRLGLEEEDAKTIFYGVIEERIKEMMIPVRDAWEEATYTKEALLQLNKERGKDLGDDPTADGTGAELGIKDSPPLEGVRGFKLMEELSKVAEFYTQNKVLKEVPEPLDEDWAEAYPVQVGKWIEDKNKEEMFGIFAWNAITCQDTASREKWTKAKPIVGGILGLSPKMQKKVVVRMVSRWCNMFIKNKVMEQGELKKDDVAMLTDWAPMFFEIDKEVLQDLVKVANKSLLQNKVLKLLNKPSVAPEDLNALRAEVEEWDLKVATDLELSRPQLRSLFKVEITAVLEDDDLSDDQKFDGIDASREAFGLKEKEANAEMYDLIRSRCRASLVNASGDLLQENQAAAAETAANLCFWVQGEGSGYEDARERSQAFLINCSDATPEPSRKRKAEEWPWLSRCPRHFTSFGSDHSDHSGPRRLIFIRHGESEANVNRKITATVPDHNLHLTERGRQQATDAGHRLKALVGDGTLRFTCSPYVRTRETLNGMLRAWAPDSWPCHEDVRLREQEFGNYDPPDIKDQHKEKSDFGPFFYRFSDGESPADCYDRAHSFLESLRRIQADLSKMQSRSTESQKDKGVRWVMLGWSIFTVENLVMSEYKTEIKKYWGGQGGPQAYQTLYSTLSGLASLSIFAAYWRFSRFGLQLSAPSVAHRILGFGGRVLGLGTLSQLMPPINVGALQIALGIRPEPSRDLPPQVRGAMACPFDFNAYASRGEVFGITRVSRRPELVGLGFFGLAGALVATTATQVVMWGLGPVVSFSILAMHSDRVQRRSGELSPEKDGQFEISYTWAPGEEKKSCDIFRSEGPAEMEIWNGDPNSRTLEKRRNQAGACSFAPSE</sequence>
<name>A0A9P1DQI1_9DINO</name>
<feature type="non-terminal residue" evidence="5">
    <location>
        <position position="1"/>
    </location>
</feature>
<evidence type="ECO:0000313" key="7">
    <source>
        <dbReference type="Proteomes" id="UP001152797"/>
    </source>
</evidence>
<evidence type="ECO:0000313" key="5">
    <source>
        <dbReference type="EMBL" id="CAI4014421.1"/>
    </source>
</evidence>
<dbReference type="EMBL" id="CAMXCT020006335">
    <property type="protein sequence ID" value="CAL1167796.1"/>
    <property type="molecule type" value="Genomic_DNA"/>
</dbReference>
<accession>A0A9P1DQI1</accession>
<dbReference type="SUPFAM" id="SSF53254">
    <property type="entry name" value="Phosphoglycerate mutase-like"/>
    <property type="match status" value="1"/>
</dbReference>
<feature type="binding site" evidence="2">
    <location>
        <position position="1092"/>
    </location>
    <ligand>
        <name>substrate</name>
    </ligand>
</feature>
<dbReference type="InterPro" id="IPR013078">
    <property type="entry name" value="His_Pase_superF_clade-1"/>
</dbReference>
<keyword evidence="7" id="KW-1185">Reference proteome</keyword>
<dbReference type="CDD" id="cd07067">
    <property type="entry name" value="HP_PGM_like"/>
    <property type="match status" value="1"/>
</dbReference>
<dbReference type="Pfam" id="PF00300">
    <property type="entry name" value="His_Phos_1"/>
    <property type="match status" value="1"/>
</dbReference>
<feature type="binding site" evidence="2">
    <location>
        <begin position="1036"/>
        <end position="1043"/>
    </location>
    <ligand>
        <name>substrate</name>
    </ligand>
</feature>
<reference evidence="5" key="1">
    <citation type="submission" date="2022-10" db="EMBL/GenBank/DDBJ databases">
        <authorList>
            <person name="Chen Y."/>
            <person name="Dougan E. K."/>
            <person name="Chan C."/>
            <person name="Rhodes N."/>
            <person name="Thang M."/>
        </authorList>
    </citation>
    <scope>NUCLEOTIDE SEQUENCE</scope>
</reference>
<keyword evidence="4" id="KW-0812">Transmembrane</keyword>